<dbReference type="EMBL" id="JAUTXU010000112">
    <property type="protein sequence ID" value="KAK3707226.1"/>
    <property type="molecule type" value="Genomic_DNA"/>
</dbReference>
<dbReference type="Proteomes" id="UP001281147">
    <property type="component" value="Unassembled WGS sequence"/>
</dbReference>
<organism evidence="1 2">
    <name type="scientific">Vermiconidia calcicola</name>
    <dbReference type="NCBI Taxonomy" id="1690605"/>
    <lineage>
        <taxon>Eukaryota</taxon>
        <taxon>Fungi</taxon>
        <taxon>Dikarya</taxon>
        <taxon>Ascomycota</taxon>
        <taxon>Pezizomycotina</taxon>
        <taxon>Dothideomycetes</taxon>
        <taxon>Dothideomycetidae</taxon>
        <taxon>Mycosphaerellales</taxon>
        <taxon>Extremaceae</taxon>
        <taxon>Vermiconidia</taxon>
    </lineage>
</organism>
<accession>A0ACC3MZR5</accession>
<keyword evidence="2" id="KW-1185">Reference proteome</keyword>
<reference evidence="1" key="1">
    <citation type="submission" date="2023-07" db="EMBL/GenBank/DDBJ databases">
        <title>Black Yeasts Isolated from many extreme environments.</title>
        <authorList>
            <person name="Coleine C."/>
            <person name="Stajich J.E."/>
            <person name="Selbmann L."/>
        </authorList>
    </citation>
    <scope>NUCLEOTIDE SEQUENCE</scope>
    <source>
        <strain evidence="1">CCFEE 5714</strain>
    </source>
</reference>
<proteinExistence type="predicted"/>
<protein>
    <submittedName>
        <fullName evidence="1">Uncharacterized protein</fullName>
    </submittedName>
</protein>
<sequence>MEDREPSVDDVRKWNSTFYPESLAESSDKIRLLHIHAGEFAAPIQCSLSTETLQTPPELTYDALSYCWGDKPHSSPISVNGRADFMVSANLLAALQRMRYSDATHTVWVDYLCINQSDLAERGQQVELMGRIYENAQVVLCWLGPCGSTPSGHEELEFCDDHRLLKISEDDLPEARVQECSLAKDATFLVGPHQYSLKEFRLGTGSYMNSLPTFGRAHEDATDIFFELITREALRQDSLRNRNGGESVSGGSPLIRALENTASAVATDARDKVYGVMSIFATHNLTSRMRADYTKSVEDVFVEAACVIVEEIQDLNFILSAWPKLGQQRYTWLPDFSKPQTVRAVNNYSPNTRAIRRNKRWRQLSLDVGTQPLFQRDGSNLYVEGFNTDKVVATVKGFNTAAGLSVETHLDGCKGSTSQQSLPFEWSTDDPGHQSATARLLSKVVDDVRAEAERKGKQDPYNLDTSHALGRTVCFEDPAEMERPICDTTGEFQDYESSEEYARDVWENLYQRCFFVTAGGSIGIGGQDIETLDEIAIIRGINMPIVWRTVAPDAQYRYISEAFIHGIMYGEVNDVARLHALELQQFVIV</sequence>
<gene>
    <name evidence="1" type="ORF">LTR37_012226</name>
</gene>
<evidence type="ECO:0000313" key="2">
    <source>
        <dbReference type="Proteomes" id="UP001281147"/>
    </source>
</evidence>
<comment type="caution">
    <text evidence="1">The sequence shown here is derived from an EMBL/GenBank/DDBJ whole genome shotgun (WGS) entry which is preliminary data.</text>
</comment>
<name>A0ACC3MZR5_9PEZI</name>
<evidence type="ECO:0000313" key="1">
    <source>
        <dbReference type="EMBL" id="KAK3707226.1"/>
    </source>
</evidence>